<evidence type="ECO:0000313" key="1">
    <source>
        <dbReference type="EMBL" id="RBW70351.1"/>
    </source>
</evidence>
<dbReference type="EMBL" id="QOCW01000005">
    <property type="protein sequence ID" value="RBW70351.1"/>
    <property type="molecule type" value="Genomic_DNA"/>
</dbReference>
<dbReference type="AlphaFoldDB" id="A0A366Y2B4"/>
<dbReference type="RefSeq" id="WP_113805258.1">
    <property type="nucleotide sequence ID" value="NZ_QOCW01000005.1"/>
</dbReference>
<proteinExistence type="predicted"/>
<name>A0A366Y2B4_9BACI</name>
<dbReference type="Proteomes" id="UP000253314">
    <property type="component" value="Unassembled WGS sequence"/>
</dbReference>
<keyword evidence="2" id="KW-1185">Reference proteome</keyword>
<organism evidence="1 2">
    <name type="scientific">Bacillus taeanensis</name>
    <dbReference type="NCBI Taxonomy" id="273032"/>
    <lineage>
        <taxon>Bacteria</taxon>
        <taxon>Bacillati</taxon>
        <taxon>Bacillota</taxon>
        <taxon>Bacilli</taxon>
        <taxon>Bacillales</taxon>
        <taxon>Bacillaceae</taxon>
        <taxon>Bacillus</taxon>
    </lineage>
</organism>
<gene>
    <name evidence="1" type="ORF">DS031_07230</name>
</gene>
<dbReference type="OrthoDB" id="2353604at2"/>
<sequence>MSTCNLNHSLEDVKKKLESQHDYLPNNLYDGLSSFLRQDLNQETLNEVFHLLKKYDLASNEEQEKRNEQIKQLLS</sequence>
<reference evidence="1 2" key="1">
    <citation type="submission" date="2018-07" db="EMBL/GenBank/DDBJ databases">
        <title>Lottiidibacillus patelloidae gen. nov., sp. nov., isolated from the intestinal tract of a marine limpet and the reclassification of B. taeanensis BH030017T, B. algicola KMM 3737T and B. hwajinpoensis SW-72T as genus Lottiidibacillus.</title>
        <authorList>
            <person name="Liu R."/>
            <person name="Huang Z."/>
        </authorList>
    </citation>
    <scope>NUCLEOTIDE SEQUENCE [LARGE SCALE GENOMIC DNA]</scope>
    <source>
        <strain evidence="1 2">BH030017</strain>
    </source>
</reference>
<accession>A0A366Y2B4</accession>
<protein>
    <submittedName>
        <fullName evidence="1">Group-specific protein</fullName>
    </submittedName>
</protein>
<comment type="caution">
    <text evidence="1">The sequence shown here is derived from an EMBL/GenBank/DDBJ whole genome shotgun (WGS) entry which is preliminary data.</text>
</comment>
<evidence type="ECO:0000313" key="2">
    <source>
        <dbReference type="Proteomes" id="UP000253314"/>
    </source>
</evidence>